<keyword evidence="6" id="KW-1185">Reference proteome</keyword>
<dbReference type="VEuPathDB" id="VectorBase:LLONM1_009441"/>
<dbReference type="Pfam" id="PF06468">
    <property type="entry name" value="Spond_N"/>
    <property type="match status" value="1"/>
</dbReference>
<dbReference type="EnsemblMetazoa" id="LLOJ008520-RA">
    <property type="protein sequence ID" value="LLOJ008520-PA"/>
    <property type="gene ID" value="LLOJ008520"/>
</dbReference>
<proteinExistence type="predicted"/>
<name>A0A1B0EZV8_LUTLO</name>
<dbReference type="VEuPathDB" id="VectorBase:LLOJ008520"/>
<evidence type="ECO:0000259" key="3">
    <source>
        <dbReference type="PROSITE" id="PS51019"/>
    </source>
</evidence>
<dbReference type="CDD" id="cd08544">
    <property type="entry name" value="Reeler"/>
    <property type="match status" value="1"/>
</dbReference>
<feature type="domain" description="Reelin" evidence="3">
    <location>
        <begin position="565"/>
        <end position="743"/>
    </location>
</feature>
<dbReference type="Gene3D" id="2.60.40.2130">
    <property type="entry name" value="F-spondin domain"/>
    <property type="match status" value="1"/>
</dbReference>
<dbReference type="InterPro" id="IPR042307">
    <property type="entry name" value="Reeler_sf"/>
</dbReference>
<dbReference type="PANTHER" id="PTHR21477:SF13">
    <property type="entry name" value="KIAA0930"/>
    <property type="match status" value="1"/>
</dbReference>
<dbReference type="FunFam" id="2.60.40.2130:FF:000002">
    <property type="entry name" value="Putative Spondin-1"/>
    <property type="match status" value="1"/>
</dbReference>
<dbReference type="PROSITE" id="PS51019">
    <property type="entry name" value="REELIN"/>
    <property type="match status" value="1"/>
</dbReference>
<dbReference type="PROSITE" id="PS51020">
    <property type="entry name" value="SPONDIN"/>
    <property type="match status" value="1"/>
</dbReference>
<evidence type="ECO:0000256" key="2">
    <source>
        <dbReference type="SAM" id="MobiDB-lite"/>
    </source>
</evidence>
<dbReference type="InterPro" id="IPR002861">
    <property type="entry name" value="Reeler_dom"/>
</dbReference>
<dbReference type="Pfam" id="PF02014">
    <property type="entry name" value="Reeler"/>
    <property type="match status" value="1"/>
</dbReference>
<dbReference type="AlphaFoldDB" id="A0A1B0EZV8"/>
<evidence type="ECO:0000256" key="1">
    <source>
        <dbReference type="ARBA" id="ARBA00022737"/>
    </source>
</evidence>
<protein>
    <submittedName>
        <fullName evidence="5">Uncharacterized protein</fullName>
    </submittedName>
</protein>
<dbReference type="Pfam" id="PF09741">
    <property type="entry name" value="DUF2045"/>
    <property type="match status" value="1"/>
</dbReference>
<reference evidence="5" key="1">
    <citation type="submission" date="2020-05" db="UniProtKB">
        <authorList>
            <consortium name="EnsemblMetazoa"/>
        </authorList>
    </citation>
    <scope>IDENTIFICATION</scope>
    <source>
        <strain evidence="5">Jacobina</strain>
    </source>
</reference>
<keyword evidence="1" id="KW-0677">Repeat</keyword>
<dbReference type="Gene3D" id="2.60.40.4060">
    <property type="entry name" value="Reeler domain"/>
    <property type="match status" value="1"/>
</dbReference>
<evidence type="ECO:0000259" key="4">
    <source>
        <dbReference type="PROSITE" id="PS51020"/>
    </source>
</evidence>
<dbReference type="InterPro" id="IPR038678">
    <property type="entry name" value="Spondin_N_sf"/>
</dbReference>
<dbReference type="VEuPathDB" id="VectorBase:LLONM1_005549"/>
<organism evidence="5 6">
    <name type="scientific">Lutzomyia longipalpis</name>
    <name type="common">Sand fly</name>
    <dbReference type="NCBI Taxonomy" id="7200"/>
    <lineage>
        <taxon>Eukaryota</taxon>
        <taxon>Metazoa</taxon>
        <taxon>Ecdysozoa</taxon>
        <taxon>Arthropoda</taxon>
        <taxon>Hexapoda</taxon>
        <taxon>Insecta</taxon>
        <taxon>Pterygota</taxon>
        <taxon>Neoptera</taxon>
        <taxon>Endopterygota</taxon>
        <taxon>Diptera</taxon>
        <taxon>Nematocera</taxon>
        <taxon>Psychodoidea</taxon>
        <taxon>Psychodidae</taxon>
        <taxon>Lutzomyia</taxon>
        <taxon>Lutzomyia</taxon>
    </lineage>
</organism>
<dbReference type="Proteomes" id="UP000092461">
    <property type="component" value="Unassembled WGS sequence"/>
</dbReference>
<sequence>MALNPAFLKATALQQLLDEINFQRTKEMRQLLKDDSGFVVLQGTTYWTDLFVRHFLFQAEPEHSIDSDDLLFFVRKKHVKGSSRHMPKFETDVDVFRKDSRKLPIGDPDVDWEEMVYLNLVIHQFDYKLTLAICTRTSPKELQVLRRHTQRVYASPSRRKMDTKGEGEEMTYPHICFMVDNFDEVFSDILVRDGEMVCVELVASDRDGSVQGVIFLGSIRYDALKKVYDARQSSLSSKVAQRMMFGLFSSGGPQTRCEFVRMKGPQGKGHAEMAVTKPKGSGVETPTSEPGFCATDMWDTDWDDENEDFYTYRHQRRLSDPSANLNHFARFAWKTKSGQDGTAGSKARSENEGLDSLANDISEIEAGDLRDDRPASSASDTKLASATSCCTCCFGSKKRWSDSASAQMSDVYCRTCDEANSPACLANVTPKRSRPKHQNLLTTFDSSRKEIKKVTESPKGHRKNNRNNVEEYELADDATSLNGDLTDDVVKIGVLSDLDPRLIVRVHGKEELPVVQQRQSELDDGAYNPLWASKGFTQTFHFWKENRRQQSTPLNAFLTYVTLPWWSIAKALLAGQVSGCRKVPPFENYSRRTRGDNGYKLIIGGEPNGYEPGKIYNLFLLGSRTHRRLQQFTHFMLSVQASSTPHLNTALFSMASPKRVGRFQLFGDHLTRFNDKCVNTVSETDDLPKTEIQVMWVAPAAGSGCVALSAMVYESLDAWFSDDGGLTKIICEGKPTRHSIAEECCACDDAKYNFIFQGIWSNETHPKDYPFAVWLTHFSDVIGATHETNFSFWGENHIATDGFKNLAEWGSVRSLETELRSKGSKLRSLIKAAGLWYPSVNTNTTSHFRVDRKHPKMSLVSMFGPSPDWVVGVNGLNLCKEDCSWMESLDIDLYPWDAGTDNGISYMRFVFNHLMSDLVVGISFDMDMSKKMDGVLHLHMVAVEEIKIILLFLRIVRDHVRL</sequence>
<dbReference type="EMBL" id="AJWK01028845">
    <property type="status" value="NOT_ANNOTATED_CDS"/>
    <property type="molecule type" value="Genomic_DNA"/>
</dbReference>
<evidence type="ECO:0000313" key="5">
    <source>
        <dbReference type="EnsemblMetazoa" id="LLOJ008520-PA"/>
    </source>
</evidence>
<accession>A0A1B0EZV8</accession>
<dbReference type="InterPro" id="IPR019141">
    <property type="entry name" value="DUF2045"/>
</dbReference>
<dbReference type="InterPro" id="IPR009465">
    <property type="entry name" value="Spondin_N"/>
</dbReference>
<dbReference type="NCBIfam" id="NF038123">
    <property type="entry name" value="NF038123_dom"/>
    <property type="match status" value="1"/>
</dbReference>
<feature type="domain" description="Spondin" evidence="4">
    <location>
        <begin position="740"/>
        <end position="930"/>
    </location>
</feature>
<evidence type="ECO:0000313" key="6">
    <source>
        <dbReference type="Proteomes" id="UP000092461"/>
    </source>
</evidence>
<dbReference type="PANTHER" id="PTHR21477">
    <property type="entry name" value="ZGC:172139"/>
    <property type="match status" value="1"/>
</dbReference>
<feature type="region of interest" description="Disordered" evidence="2">
    <location>
        <begin position="337"/>
        <end position="358"/>
    </location>
</feature>